<evidence type="ECO:0000313" key="3">
    <source>
        <dbReference type="EMBL" id="KAF4648568.1"/>
    </source>
</evidence>
<dbReference type="PROSITE" id="PS50994">
    <property type="entry name" value="INTEGRASE"/>
    <property type="match status" value="1"/>
</dbReference>
<dbReference type="GO" id="GO:0015074">
    <property type="term" value="P:DNA integration"/>
    <property type="evidence" value="ECO:0007669"/>
    <property type="project" value="InterPro"/>
</dbReference>
<evidence type="ECO:0000256" key="1">
    <source>
        <dbReference type="SAM" id="MobiDB-lite"/>
    </source>
</evidence>
<name>A0A7J6KN50_PEROL</name>
<dbReference type="PANTHER" id="PTHR37984">
    <property type="entry name" value="PROTEIN CBG26694"/>
    <property type="match status" value="1"/>
</dbReference>
<feature type="non-terminal residue" evidence="3">
    <location>
        <position position="630"/>
    </location>
</feature>
<evidence type="ECO:0000259" key="2">
    <source>
        <dbReference type="PROSITE" id="PS50994"/>
    </source>
</evidence>
<dbReference type="PANTHER" id="PTHR37984:SF15">
    <property type="entry name" value="INTEGRASE CATALYTIC DOMAIN-CONTAINING PROTEIN"/>
    <property type="match status" value="1"/>
</dbReference>
<proteinExistence type="predicted"/>
<organism evidence="3 4">
    <name type="scientific">Perkinsus olseni</name>
    <name type="common">Perkinsus atlanticus</name>
    <dbReference type="NCBI Taxonomy" id="32597"/>
    <lineage>
        <taxon>Eukaryota</taxon>
        <taxon>Sar</taxon>
        <taxon>Alveolata</taxon>
        <taxon>Perkinsozoa</taxon>
        <taxon>Perkinsea</taxon>
        <taxon>Perkinsida</taxon>
        <taxon>Perkinsidae</taxon>
        <taxon>Perkinsus</taxon>
    </lineage>
</organism>
<dbReference type="Proteomes" id="UP000570595">
    <property type="component" value="Unassembled WGS sequence"/>
</dbReference>
<dbReference type="Pfam" id="PF05380">
    <property type="entry name" value="Peptidase_A17"/>
    <property type="match status" value="1"/>
</dbReference>
<reference evidence="3 4" key="1">
    <citation type="submission" date="2020-04" db="EMBL/GenBank/DDBJ databases">
        <title>Perkinsus olseni comparative genomics.</title>
        <authorList>
            <person name="Bogema D.R."/>
        </authorList>
    </citation>
    <scope>NUCLEOTIDE SEQUENCE [LARGE SCALE GENOMIC DNA]</scope>
    <source>
        <strain evidence="3">ATCC PRA-179</strain>
    </source>
</reference>
<feature type="domain" description="Integrase catalytic" evidence="2">
    <location>
        <begin position="531"/>
        <end position="630"/>
    </location>
</feature>
<protein>
    <recommendedName>
        <fullName evidence="2">Integrase catalytic domain-containing protein</fullName>
    </recommendedName>
</protein>
<evidence type="ECO:0000313" key="4">
    <source>
        <dbReference type="Proteomes" id="UP000570595"/>
    </source>
</evidence>
<feature type="compositionally biased region" description="Low complexity" evidence="1">
    <location>
        <begin position="253"/>
        <end position="282"/>
    </location>
</feature>
<dbReference type="AlphaFoldDB" id="A0A7J6KN50"/>
<feature type="non-terminal residue" evidence="3">
    <location>
        <position position="1"/>
    </location>
</feature>
<dbReference type="Gene3D" id="1.10.340.70">
    <property type="match status" value="1"/>
</dbReference>
<dbReference type="InterPro" id="IPR012337">
    <property type="entry name" value="RNaseH-like_sf"/>
</dbReference>
<dbReference type="EMBL" id="JABAHT010001700">
    <property type="protein sequence ID" value="KAF4648568.1"/>
    <property type="molecule type" value="Genomic_DNA"/>
</dbReference>
<accession>A0A7J6KN50</accession>
<dbReference type="SUPFAM" id="SSF53098">
    <property type="entry name" value="Ribonuclease H-like"/>
    <property type="match status" value="1"/>
</dbReference>
<dbReference type="InterPro" id="IPR041588">
    <property type="entry name" value="Integrase_H2C2"/>
</dbReference>
<sequence>RLLWREVCQTYKSWDDTLKEDLVHRIKAWATSCTEITTSIGFERFIDLENYPLLVSSDASGESWGVDVRCTTGEGTTTRVMARGGVFPSSQSKWSIPRKELVALYHALTWIRSTSAYLPVKTCLRPHQSPLEPLVPNLPARQVTLLCDSEITVYRLRRPGKDKKLPIVERRRLKEIREMCRQLDVIVKHIPSELNYADSISRAKFNDKSIDGAHVCKAVSVSEVVFDYRETTSDEAAEDIAKTNDEDPCQRLTTSPVANATNTSTTTTTGREGQNVTTSPVANATNTSTTTIIAGEAENVTTSPVANATNNSPTTKALVMTLNCDGIDLPDYNTFTTEQQEELRELSRYAKPVEEVESELLQDGNYDRRLSTCVLRAQKLDDDLTDFKNLLLEKVTYQELGMKGGKLRRLARICYVDQHGIVRRHPSPERLRHIEEDDNGVIYLGNSKYTSALLRVLSTIYHYKYLHLGSRRVCHLLQRRFYCKKMSRLVRSTLRSCTSCIKARATRQLNYVTNHVQDLLTTGLWQLVGIDVAGPYDKATRLNDKKTNGGDPCYILLVQDYVSGFTAARPLHDVKAKTVADAIHGVFCEHGSPSVVLSDHDRTSLTSRQVRRVLQRHGTKHYVLPGYGQY</sequence>
<dbReference type="GO" id="GO:0003676">
    <property type="term" value="F:nucleic acid binding"/>
    <property type="evidence" value="ECO:0007669"/>
    <property type="project" value="InterPro"/>
</dbReference>
<dbReference type="InterPro" id="IPR036397">
    <property type="entry name" value="RNaseH_sf"/>
</dbReference>
<dbReference type="OrthoDB" id="474333at2759"/>
<comment type="caution">
    <text evidence="3">The sequence shown here is derived from an EMBL/GenBank/DDBJ whole genome shotgun (WGS) entry which is preliminary data.</text>
</comment>
<gene>
    <name evidence="3" type="ORF">FOZ61_002538</name>
</gene>
<dbReference type="InterPro" id="IPR001584">
    <property type="entry name" value="Integrase_cat-core"/>
</dbReference>
<dbReference type="InterPro" id="IPR050951">
    <property type="entry name" value="Retrovirus_Pol_polyprotein"/>
</dbReference>
<feature type="region of interest" description="Disordered" evidence="1">
    <location>
        <begin position="246"/>
        <end position="282"/>
    </location>
</feature>
<dbReference type="Pfam" id="PF17921">
    <property type="entry name" value="Integrase_H2C2"/>
    <property type="match status" value="1"/>
</dbReference>
<dbReference type="InterPro" id="IPR008042">
    <property type="entry name" value="Retrotrans_Pao"/>
</dbReference>
<dbReference type="Gene3D" id="3.30.420.10">
    <property type="entry name" value="Ribonuclease H-like superfamily/Ribonuclease H"/>
    <property type="match status" value="1"/>
</dbReference>